<evidence type="ECO:0000256" key="6">
    <source>
        <dbReference type="ARBA" id="ARBA00023102"/>
    </source>
</evidence>
<dbReference type="PANTHER" id="PTHR42701:SF1">
    <property type="entry name" value="IMIDAZOLE GLYCEROL PHOSPHATE SYNTHASE SUBUNIT HISH"/>
    <property type="match status" value="1"/>
</dbReference>
<comment type="subcellular location">
    <subcellularLocation>
        <location evidence="10">Cytoplasm</location>
    </subcellularLocation>
</comment>
<comment type="subunit">
    <text evidence="2 10">Heterodimer of HisH and HisF.</text>
</comment>
<dbReference type="InterPro" id="IPR029062">
    <property type="entry name" value="Class_I_gatase-like"/>
</dbReference>
<feature type="active site" description="Nucleophile" evidence="10 11">
    <location>
        <position position="81"/>
    </location>
</feature>
<dbReference type="EMBL" id="PXXO01000001">
    <property type="protein sequence ID" value="PSJ07297.1"/>
    <property type="molecule type" value="Genomic_DNA"/>
</dbReference>
<dbReference type="GO" id="GO:0000105">
    <property type="term" value="P:L-histidine biosynthetic process"/>
    <property type="evidence" value="ECO:0007669"/>
    <property type="project" value="UniProtKB-UniRule"/>
</dbReference>
<evidence type="ECO:0000256" key="4">
    <source>
        <dbReference type="ARBA" id="ARBA00022801"/>
    </source>
</evidence>
<accession>A0A2P7N1F5</accession>
<evidence type="ECO:0000256" key="2">
    <source>
        <dbReference type="ARBA" id="ARBA00011152"/>
    </source>
</evidence>
<dbReference type="InterPro" id="IPR010139">
    <property type="entry name" value="Imidazole-glycPsynth_HisH"/>
</dbReference>
<evidence type="ECO:0000256" key="5">
    <source>
        <dbReference type="ARBA" id="ARBA00022962"/>
    </source>
</evidence>
<dbReference type="UniPathway" id="UPA00031">
    <property type="reaction ID" value="UER00010"/>
</dbReference>
<comment type="caution">
    <text evidence="13">The sequence shown here is derived from an EMBL/GenBank/DDBJ whole genome shotgun (WGS) entry which is preliminary data.</text>
</comment>
<organism evidence="13 14">
    <name type="scientific">Cyanobium usitatum str. Tous</name>
    <dbReference type="NCBI Taxonomy" id="2116684"/>
    <lineage>
        <taxon>Bacteria</taxon>
        <taxon>Bacillati</taxon>
        <taxon>Cyanobacteriota</taxon>
        <taxon>Cyanophyceae</taxon>
        <taxon>Synechococcales</taxon>
        <taxon>Prochlorococcaceae</taxon>
        <taxon>Cyanobium</taxon>
    </lineage>
</organism>
<dbReference type="GO" id="GO:0000107">
    <property type="term" value="F:imidazoleglycerol-phosphate synthase activity"/>
    <property type="evidence" value="ECO:0007669"/>
    <property type="project" value="UniProtKB-UniRule"/>
</dbReference>
<feature type="active site" evidence="10 11">
    <location>
        <position position="185"/>
    </location>
</feature>
<evidence type="ECO:0000313" key="13">
    <source>
        <dbReference type="EMBL" id="PSJ07297.1"/>
    </source>
</evidence>
<evidence type="ECO:0000313" key="14">
    <source>
        <dbReference type="Proteomes" id="UP000243002"/>
    </source>
</evidence>
<dbReference type="EC" id="3.5.1.2" evidence="10"/>
<gene>
    <name evidence="10" type="primary">hisH</name>
    <name evidence="13" type="ORF">C7K55_00705</name>
</gene>
<dbReference type="GO" id="GO:0016829">
    <property type="term" value="F:lyase activity"/>
    <property type="evidence" value="ECO:0007669"/>
    <property type="project" value="UniProtKB-KW"/>
</dbReference>
<reference evidence="13 14" key="1">
    <citation type="journal article" date="2018" name="Environ. Microbiol.">
        <title>Ecological and genomic features of two widespread freshwater picocyanobacteria.</title>
        <authorList>
            <person name="Cabello-Yeves P.J."/>
            <person name="Picazo A."/>
            <person name="Camacho A."/>
            <person name="Callieri C."/>
            <person name="Rosselli R."/>
            <person name="Roda-Garcia J.J."/>
            <person name="Coutinho F.H."/>
            <person name="Rodriguez-Valera F."/>
        </authorList>
    </citation>
    <scope>NUCLEOTIDE SEQUENCE [LARGE SCALE GENOMIC DNA]</scope>
    <source>
        <strain evidence="13 14">Tous</strain>
    </source>
</reference>
<dbReference type="PROSITE" id="PS51273">
    <property type="entry name" value="GATASE_TYPE_1"/>
    <property type="match status" value="1"/>
</dbReference>
<dbReference type="HAMAP" id="MF_00278">
    <property type="entry name" value="HisH"/>
    <property type="match status" value="1"/>
</dbReference>
<comment type="catalytic activity">
    <reaction evidence="9 10">
        <text>L-glutamine + H2O = L-glutamate + NH4(+)</text>
        <dbReference type="Rhea" id="RHEA:15889"/>
        <dbReference type="ChEBI" id="CHEBI:15377"/>
        <dbReference type="ChEBI" id="CHEBI:28938"/>
        <dbReference type="ChEBI" id="CHEBI:29985"/>
        <dbReference type="ChEBI" id="CHEBI:58359"/>
        <dbReference type="EC" id="3.5.1.2"/>
    </reaction>
</comment>
<keyword evidence="3 10" id="KW-0028">Amino-acid biosynthesis</keyword>
<dbReference type="CDD" id="cd01748">
    <property type="entry name" value="GATase1_IGP_Synthase"/>
    <property type="match status" value="1"/>
</dbReference>
<evidence type="ECO:0000256" key="11">
    <source>
        <dbReference type="PIRSR" id="PIRSR000495-1"/>
    </source>
</evidence>
<dbReference type="AlphaFoldDB" id="A0A2P7N1F5"/>
<feature type="active site" evidence="10 11">
    <location>
        <position position="187"/>
    </location>
</feature>
<dbReference type="SUPFAM" id="SSF52317">
    <property type="entry name" value="Class I glutamine amidotransferase-like"/>
    <property type="match status" value="1"/>
</dbReference>
<comment type="function">
    <text evidence="10">IGPS catalyzes the conversion of PRFAR and glutamine to IGP, AICAR and glutamate. The HisH subunit catalyzes the hydrolysis of glutamine to glutamate and ammonia as part of the synthesis of IGP and AICAR. The resulting ammonia molecule is channeled to the active site of HisF.</text>
</comment>
<comment type="pathway">
    <text evidence="1 10">Amino-acid biosynthesis; L-histidine biosynthesis; L-histidine from 5-phospho-alpha-D-ribose 1-diphosphate: step 5/9.</text>
</comment>
<feature type="domain" description="Glutamine amidotransferase" evidence="12">
    <location>
        <begin position="6"/>
        <end position="200"/>
    </location>
</feature>
<keyword evidence="6 10" id="KW-0368">Histidine biosynthesis</keyword>
<dbReference type="EC" id="4.3.2.10" evidence="10"/>
<dbReference type="Gene3D" id="3.40.50.880">
    <property type="match status" value="1"/>
</dbReference>
<keyword evidence="7 10" id="KW-0456">Lyase</keyword>
<dbReference type="OrthoDB" id="9807137at2"/>
<dbReference type="Pfam" id="PF00117">
    <property type="entry name" value="GATase"/>
    <property type="match status" value="1"/>
</dbReference>
<keyword evidence="10" id="KW-0963">Cytoplasm</keyword>
<evidence type="ECO:0000256" key="8">
    <source>
        <dbReference type="ARBA" id="ARBA00047838"/>
    </source>
</evidence>
<sequence>MSRLGLIDYGMGNLHSVQRAFERLGATVQTVQCGAEMEGCKALVLPGVGAFDPAMERLRQGGLAEAITTWCDAGRPLLGICLGLQLLFEASDEGEAEGLGLLKGRVRALPRRPGHPIPHMGWEPLVPANPSPLLPAGSPESWVYFVHSYAAEPSDPACSTALVRFADTAVTAAVWQGAIGACQFHPEKSGPHGEAILRRWLAWLAAL</sequence>
<dbReference type="NCBIfam" id="TIGR01855">
    <property type="entry name" value="IMP_synth_hisH"/>
    <property type="match status" value="1"/>
</dbReference>
<comment type="catalytic activity">
    <reaction evidence="8 10">
        <text>5-[(5-phospho-1-deoxy-D-ribulos-1-ylimino)methylamino]-1-(5-phospho-beta-D-ribosyl)imidazole-4-carboxamide + L-glutamine = D-erythro-1-(imidazol-4-yl)glycerol 3-phosphate + 5-amino-1-(5-phospho-beta-D-ribosyl)imidazole-4-carboxamide + L-glutamate + H(+)</text>
        <dbReference type="Rhea" id="RHEA:24793"/>
        <dbReference type="ChEBI" id="CHEBI:15378"/>
        <dbReference type="ChEBI" id="CHEBI:29985"/>
        <dbReference type="ChEBI" id="CHEBI:58278"/>
        <dbReference type="ChEBI" id="CHEBI:58359"/>
        <dbReference type="ChEBI" id="CHEBI:58475"/>
        <dbReference type="ChEBI" id="CHEBI:58525"/>
        <dbReference type="EC" id="4.3.2.10"/>
    </reaction>
</comment>
<evidence type="ECO:0000256" key="7">
    <source>
        <dbReference type="ARBA" id="ARBA00023239"/>
    </source>
</evidence>
<evidence type="ECO:0000256" key="9">
    <source>
        <dbReference type="ARBA" id="ARBA00049534"/>
    </source>
</evidence>
<protein>
    <recommendedName>
        <fullName evidence="10">Imidazole glycerol phosphate synthase subunit HisH</fullName>
        <ecNumber evidence="10">4.3.2.10</ecNumber>
    </recommendedName>
    <alternativeName>
        <fullName evidence="10">IGP synthase glutaminase subunit</fullName>
        <ecNumber evidence="10">3.5.1.2</ecNumber>
    </alternativeName>
    <alternativeName>
        <fullName evidence="10">IGP synthase subunit HisH</fullName>
    </alternativeName>
    <alternativeName>
        <fullName evidence="10">ImGP synthase subunit HisH</fullName>
        <shortName evidence="10">IGPS subunit HisH</shortName>
    </alternativeName>
</protein>
<dbReference type="PANTHER" id="PTHR42701">
    <property type="entry name" value="IMIDAZOLE GLYCEROL PHOSPHATE SYNTHASE SUBUNIT HISH"/>
    <property type="match status" value="1"/>
</dbReference>
<evidence type="ECO:0000259" key="12">
    <source>
        <dbReference type="Pfam" id="PF00117"/>
    </source>
</evidence>
<dbReference type="GO" id="GO:0004359">
    <property type="term" value="F:glutaminase activity"/>
    <property type="evidence" value="ECO:0007669"/>
    <property type="project" value="UniProtKB-EC"/>
</dbReference>
<evidence type="ECO:0000256" key="3">
    <source>
        <dbReference type="ARBA" id="ARBA00022605"/>
    </source>
</evidence>
<keyword evidence="5 10" id="KW-0315">Glutamine amidotransferase</keyword>
<keyword evidence="4 10" id="KW-0378">Hydrolase</keyword>
<proteinExistence type="inferred from homology"/>
<evidence type="ECO:0000256" key="1">
    <source>
        <dbReference type="ARBA" id="ARBA00005091"/>
    </source>
</evidence>
<keyword evidence="14" id="KW-1185">Reference proteome</keyword>
<dbReference type="RefSeq" id="WP_106501484.1">
    <property type="nucleotide sequence ID" value="NZ_PXXO01000001.1"/>
</dbReference>
<evidence type="ECO:0000256" key="10">
    <source>
        <dbReference type="HAMAP-Rule" id="MF_00278"/>
    </source>
</evidence>
<dbReference type="PIRSF" id="PIRSF000495">
    <property type="entry name" value="Amidotransf_hisH"/>
    <property type="match status" value="1"/>
</dbReference>
<dbReference type="GO" id="GO:0005737">
    <property type="term" value="C:cytoplasm"/>
    <property type="evidence" value="ECO:0007669"/>
    <property type="project" value="UniProtKB-SubCell"/>
</dbReference>
<dbReference type="Proteomes" id="UP000243002">
    <property type="component" value="Unassembled WGS sequence"/>
</dbReference>
<dbReference type="InterPro" id="IPR017926">
    <property type="entry name" value="GATASE"/>
</dbReference>
<name>A0A2P7N1F5_9CYAN</name>